<reference evidence="2" key="1">
    <citation type="journal article" date="2015" name="Nature">
        <title>Complex archaea that bridge the gap between prokaryotes and eukaryotes.</title>
        <authorList>
            <person name="Spang A."/>
            <person name="Saw J.H."/>
            <person name="Jorgensen S.L."/>
            <person name="Zaremba-Niedzwiedzka K."/>
            <person name="Martijn J."/>
            <person name="Lind A.E."/>
            <person name="van Eijk R."/>
            <person name="Schleper C."/>
            <person name="Guy L."/>
            <person name="Ettema T.J."/>
        </authorList>
    </citation>
    <scope>NUCLEOTIDE SEQUENCE</scope>
</reference>
<keyword evidence="1" id="KW-0472">Membrane</keyword>
<keyword evidence="1" id="KW-1133">Transmembrane helix</keyword>
<sequence>MKTEGLAIIYALIITVLLAIINAMITNLLNFDAYGILFGEIIFMLAMIWYYIATKQQRK</sequence>
<keyword evidence="1" id="KW-0812">Transmembrane</keyword>
<accession>A0A0F9FW14</accession>
<name>A0A0F9FW14_9ZZZZ</name>
<feature type="transmembrane region" description="Helical" evidence="1">
    <location>
        <begin position="31"/>
        <end position="52"/>
    </location>
</feature>
<evidence type="ECO:0000256" key="1">
    <source>
        <dbReference type="SAM" id="Phobius"/>
    </source>
</evidence>
<protein>
    <submittedName>
        <fullName evidence="2">Uncharacterized protein</fullName>
    </submittedName>
</protein>
<evidence type="ECO:0000313" key="2">
    <source>
        <dbReference type="EMBL" id="KKL90513.1"/>
    </source>
</evidence>
<gene>
    <name evidence="2" type="ORF">LCGC14_1903900</name>
</gene>
<dbReference type="AlphaFoldDB" id="A0A0F9FW14"/>
<comment type="caution">
    <text evidence="2">The sequence shown here is derived from an EMBL/GenBank/DDBJ whole genome shotgun (WGS) entry which is preliminary data.</text>
</comment>
<organism evidence="2">
    <name type="scientific">marine sediment metagenome</name>
    <dbReference type="NCBI Taxonomy" id="412755"/>
    <lineage>
        <taxon>unclassified sequences</taxon>
        <taxon>metagenomes</taxon>
        <taxon>ecological metagenomes</taxon>
    </lineage>
</organism>
<proteinExistence type="predicted"/>
<feature type="transmembrane region" description="Helical" evidence="1">
    <location>
        <begin position="7"/>
        <end position="25"/>
    </location>
</feature>
<dbReference type="EMBL" id="LAZR01019988">
    <property type="protein sequence ID" value="KKL90513.1"/>
    <property type="molecule type" value="Genomic_DNA"/>
</dbReference>